<dbReference type="EMBL" id="MIPT01000001">
    <property type="protein sequence ID" value="OHT18563.1"/>
    <property type="molecule type" value="Genomic_DNA"/>
</dbReference>
<sequence length="247" mass="26007">MIARSLGVLVLAAAVPAVAGVMGPSLDIVRSADYFLNGGAVRARLGEQSGGRAPVIALAADGLDTGDAACTATIPAQDEGDWIELDRGYDDPRIASLYDASPVRFSPDLYWSVGTTTCNILVDRLDDHYIRVAASRGCAGVPRACGGGSFSGTYGPFAEAMVDPAPDALPKARARYAAADAGLNRLWKELRARLPVARITALQAQQRQWIAAKEAGCAGFGEPGDVPRVDCLTAYTVARTRVLKEEK</sequence>
<reference evidence="3 4" key="1">
    <citation type="submission" date="2016-09" db="EMBL/GenBank/DDBJ databases">
        <title>Metabolic pathway, cell adaptation mechanisms and a novel monoxygenase revealed through proteogenomic-transcription analysis of a Sphingomonas haloaromaticamans strain degrading the fungicide ortho-phenylphenol.</title>
        <authorList>
            <person name="Perruchon C."/>
            <person name="Papadopoulou E.S."/>
            <person name="Rousidou C."/>
            <person name="Vasileiadis S."/>
            <person name="Tanou G."/>
            <person name="Amoutzias G."/>
            <person name="Molassiotis A."/>
            <person name="Karpouzas D.G."/>
        </authorList>
    </citation>
    <scope>NUCLEOTIDE SEQUENCE [LARGE SCALE GENOMIC DNA]</scope>
    <source>
        <strain evidence="3 4">P3</strain>
    </source>
</reference>
<dbReference type="Pfam" id="PF07007">
    <property type="entry name" value="LprI"/>
    <property type="match status" value="1"/>
</dbReference>
<dbReference type="Gene3D" id="1.20.1270.180">
    <property type="match status" value="1"/>
</dbReference>
<organism evidence="3 4">
    <name type="scientific">Edaphosphingomonas haloaromaticamans</name>
    <dbReference type="NCBI Taxonomy" id="653954"/>
    <lineage>
        <taxon>Bacteria</taxon>
        <taxon>Pseudomonadati</taxon>
        <taxon>Pseudomonadota</taxon>
        <taxon>Alphaproteobacteria</taxon>
        <taxon>Sphingomonadales</taxon>
        <taxon>Rhizorhabdaceae</taxon>
        <taxon>Edaphosphingomonas</taxon>
    </lineage>
</organism>
<proteinExistence type="predicted"/>
<comment type="caution">
    <text evidence="3">The sequence shown here is derived from an EMBL/GenBank/DDBJ whole genome shotgun (WGS) entry which is preliminary data.</text>
</comment>
<evidence type="ECO:0000313" key="3">
    <source>
        <dbReference type="EMBL" id="OHT18563.1"/>
    </source>
</evidence>
<evidence type="ECO:0000259" key="2">
    <source>
        <dbReference type="Pfam" id="PF07007"/>
    </source>
</evidence>
<name>A0A1S1HB74_9SPHN</name>
<keyword evidence="4" id="KW-1185">Reference proteome</keyword>
<dbReference type="InterPro" id="IPR009739">
    <property type="entry name" value="LprI-like_N"/>
</dbReference>
<dbReference type="AlphaFoldDB" id="A0A1S1HB74"/>
<dbReference type="Proteomes" id="UP000179467">
    <property type="component" value="Unassembled WGS sequence"/>
</dbReference>
<dbReference type="RefSeq" id="WP_070932195.1">
    <property type="nucleotide sequence ID" value="NZ_MIPT01000001.1"/>
</dbReference>
<feature type="domain" description="Lysozyme inhibitor LprI-like N-terminal" evidence="2">
    <location>
        <begin position="172"/>
        <end position="243"/>
    </location>
</feature>
<evidence type="ECO:0000256" key="1">
    <source>
        <dbReference type="SAM" id="SignalP"/>
    </source>
</evidence>
<keyword evidence="1" id="KW-0732">Signal</keyword>
<gene>
    <name evidence="3" type="ORF">BHE75_00537</name>
</gene>
<evidence type="ECO:0000313" key="4">
    <source>
        <dbReference type="Proteomes" id="UP000179467"/>
    </source>
</evidence>
<feature type="signal peptide" evidence="1">
    <location>
        <begin position="1"/>
        <end position="19"/>
    </location>
</feature>
<accession>A0A1S1HB74</accession>
<feature type="chain" id="PRO_5010334769" description="Lysozyme inhibitor LprI-like N-terminal domain-containing protein" evidence="1">
    <location>
        <begin position="20"/>
        <end position="247"/>
    </location>
</feature>
<protein>
    <recommendedName>
        <fullName evidence="2">Lysozyme inhibitor LprI-like N-terminal domain-containing protein</fullName>
    </recommendedName>
</protein>